<evidence type="ECO:0008006" key="3">
    <source>
        <dbReference type="Google" id="ProtNLM"/>
    </source>
</evidence>
<dbReference type="EMBL" id="BAABWU010000002">
    <property type="protein sequence ID" value="GAA6195348.1"/>
    <property type="molecule type" value="Genomic_DNA"/>
</dbReference>
<gene>
    <name evidence="1" type="ORF">NBRC116598_07920</name>
</gene>
<evidence type="ECO:0000313" key="2">
    <source>
        <dbReference type="Proteomes" id="UP001441944"/>
    </source>
</evidence>
<comment type="caution">
    <text evidence="1">The sequence shown here is derived from an EMBL/GenBank/DDBJ whole genome shotgun (WGS) entry which is preliminary data.</text>
</comment>
<proteinExistence type="predicted"/>
<evidence type="ECO:0000313" key="1">
    <source>
        <dbReference type="EMBL" id="GAA6195348.1"/>
    </source>
</evidence>
<organism evidence="1 2">
    <name type="scientific">Pseudophaeobacter arcticus</name>
    <dbReference type="NCBI Taxonomy" id="385492"/>
    <lineage>
        <taxon>Bacteria</taxon>
        <taxon>Pseudomonadati</taxon>
        <taxon>Pseudomonadota</taxon>
        <taxon>Alphaproteobacteria</taxon>
        <taxon>Rhodobacterales</taxon>
        <taxon>Paracoccaceae</taxon>
        <taxon>Pseudophaeobacter</taxon>
    </lineage>
</organism>
<keyword evidence="2" id="KW-1185">Reference proteome</keyword>
<sequence>MPPQRLQTATDEGSLTYMFSIEHDFDCTTVTLVDEGDQPLLEDLTLHAFAECVTIEQLDTRTDQVQKITLSYTQVRDLAAALDLPEGVYRLVPDEAKGPA</sequence>
<accession>A0ABQ0AHQ2</accession>
<protein>
    <recommendedName>
        <fullName evidence="3">Phosphomannomutase</fullName>
    </recommendedName>
</protein>
<dbReference type="Proteomes" id="UP001441944">
    <property type="component" value="Unassembled WGS sequence"/>
</dbReference>
<name>A0ABQ0AHQ2_9RHOB</name>
<reference evidence="1 2" key="1">
    <citation type="submission" date="2024-04" db="EMBL/GenBank/DDBJ databases">
        <title>Draft genome sequence of Pseudophaeobacter arcticus NBRC 116598.</title>
        <authorList>
            <person name="Miyakawa T."/>
            <person name="Kusuya Y."/>
            <person name="Miura T."/>
        </authorList>
    </citation>
    <scope>NUCLEOTIDE SEQUENCE [LARGE SCALE GENOMIC DNA]</scope>
    <source>
        <strain evidence="1 2">SU-CL00105</strain>
    </source>
</reference>